<evidence type="ECO:0000313" key="2">
    <source>
        <dbReference type="Proteomes" id="UP001220964"/>
    </source>
</evidence>
<name>A0AAE3NWE3_9RHOB</name>
<reference evidence="1" key="1">
    <citation type="submission" date="2023-03" db="EMBL/GenBank/DDBJ databases">
        <title>Multiphase analysis and comparison of six strains from genera Psychromarinibacter, Lutimaribacter, and Maritimibacter, including a novel species: Psychromarinibacter sediminicola sp. nov.</title>
        <authorList>
            <person name="Wang Y.-H."/>
            <person name="Ye M.-Q."/>
            <person name="Du Z.-J."/>
        </authorList>
    </citation>
    <scope>NUCLEOTIDE SEQUENCE</scope>
    <source>
        <strain evidence="1">C21-152</strain>
    </source>
</reference>
<comment type="caution">
    <text evidence="1">The sequence shown here is derived from an EMBL/GenBank/DDBJ whole genome shotgun (WGS) entry which is preliminary data.</text>
</comment>
<organism evidence="1 2">
    <name type="scientific">Psychromarinibacter sediminicola</name>
    <dbReference type="NCBI Taxonomy" id="3033385"/>
    <lineage>
        <taxon>Bacteria</taxon>
        <taxon>Pseudomonadati</taxon>
        <taxon>Pseudomonadota</taxon>
        <taxon>Alphaproteobacteria</taxon>
        <taxon>Rhodobacterales</taxon>
        <taxon>Paracoccaceae</taxon>
        <taxon>Psychromarinibacter</taxon>
    </lineage>
</organism>
<dbReference type="Proteomes" id="UP001220964">
    <property type="component" value="Unassembled WGS sequence"/>
</dbReference>
<gene>
    <name evidence="1" type="ORF">P1J78_21645</name>
</gene>
<evidence type="ECO:0000313" key="1">
    <source>
        <dbReference type="EMBL" id="MDF0603341.1"/>
    </source>
</evidence>
<keyword evidence="2" id="KW-1185">Reference proteome</keyword>
<sequence>MQIRTTLSLSRCDMPEAVTAELRAILAEGGLCRSLGVEWILDNLDRRAEVRP</sequence>
<accession>A0AAE3NWE3</accession>
<protein>
    <submittedName>
        <fullName evidence="1">Uncharacterized protein</fullName>
    </submittedName>
</protein>
<dbReference type="AlphaFoldDB" id="A0AAE3NWE3"/>
<dbReference type="RefSeq" id="WP_275569463.1">
    <property type="nucleotide sequence ID" value="NZ_JARGYC010000088.1"/>
</dbReference>
<proteinExistence type="predicted"/>
<dbReference type="EMBL" id="JARGYC010000088">
    <property type="protein sequence ID" value="MDF0603341.1"/>
    <property type="molecule type" value="Genomic_DNA"/>
</dbReference>